<dbReference type="InterPro" id="IPR012877">
    <property type="entry name" value="Dhs-27"/>
</dbReference>
<dbReference type="InterPro" id="IPR011009">
    <property type="entry name" value="Kinase-like_dom_sf"/>
</dbReference>
<dbReference type="EMBL" id="BTRK01000006">
    <property type="protein sequence ID" value="GMR62891.1"/>
    <property type="molecule type" value="Genomic_DNA"/>
</dbReference>
<sequence length="358" mass="41648">VMHFKELSQEIKKLSFEVLANSNINPLDKEVVQFERIGLDRGYNAAIFKLSLEDGRSFAIKISDNRDHYIILHNRELEFYKWLEGVRSESDCEEEDLMCLLKFFGGTKCDAKPGVLIFNDLSSRVGIQPNYVIGYSLALVFQIVKQIAGYQSVYLSSEKEISVGNELIKYVHPVQKTMPKLDAVPWMTDDEKRYLREWTVPQNLWSIHTEIPEEIEGISPVLIHTDLWNGNILFEQRENSTRLLSILDWQTSKIGNPLIDIATIIGENMTTEDRREYTEAILSLYLDEIEKRKSRFKKRFEMTKEKARVLLSLALRWPCIQTMFAVVLNPSDDPKEEGHEMGRLSLRLRELMNDVLRK</sequence>
<dbReference type="InterPro" id="IPR015897">
    <property type="entry name" value="CHK_kinase-like"/>
</dbReference>
<dbReference type="Proteomes" id="UP001328107">
    <property type="component" value="Unassembled WGS sequence"/>
</dbReference>
<feature type="non-terminal residue" evidence="2">
    <location>
        <position position="1"/>
    </location>
</feature>
<proteinExistence type="predicted"/>
<dbReference type="PANTHER" id="PTHR23020:SF20">
    <property type="entry name" value="CHK KINASE-LIKE DOMAIN-CONTAINING PROTEIN"/>
    <property type="match status" value="1"/>
</dbReference>
<keyword evidence="3" id="KW-1185">Reference proteome</keyword>
<name>A0AAN5DH51_9BILA</name>
<dbReference type="PANTHER" id="PTHR23020">
    <property type="entry name" value="UNCHARACTERIZED NUCLEAR HORMONE RECEPTOR-RELATED"/>
    <property type="match status" value="1"/>
</dbReference>
<accession>A0AAN5DH51</accession>
<dbReference type="Pfam" id="PF07914">
    <property type="entry name" value="DUF1679"/>
    <property type="match status" value="1"/>
</dbReference>
<dbReference type="SMART" id="SM00587">
    <property type="entry name" value="CHK"/>
    <property type="match status" value="1"/>
</dbReference>
<gene>
    <name evidence="2" type="ORF">PMAYCL1PPCAC_33086</name>
</gene>
<evidence type="ECO:0000313" key="3">
    <source>
        <dbReference type="Proteomes" id="UP001328107"/>
    </source>
</evidence>
<comment type="caution">
    <text evidence="2">The sequence shown here is derived from an EMBL/GenBank/DDBJ whole genome shotgun (WGS) entry which is preliminary data.</text>
</comment>
<reference evidence="3" key="1">
    <citation type="submission" date="2022-10" db="EMBL/GenBank/DDBJ databases">
        <title>Genome assembly of Pristionchus species.</title>
        <authorList>
            <person name="Yoshida K."/>
            <person name="Sommer R.J."/>
        </authorList>
    </citation>
    <scope>NUCLEOTIDE SEQUENCE [LARGE SCALE GENOMIC DNA]</scope>
    <source>
        <strain evidence="3">RS5460</strain>
    </source>
</reference>
<dbReference type="InterPro" id="IPR052961">
    <property type="entry name" value="Oxido-Kinase-like_Enzymes"/>
</dbReference>
<dbReference type="Gene3D" id="3.90.1200.10">
    <property type="match status" value="1"/>
</dbReference>
<dbReference type="AlphaFoldDB" id="A0AAN5DH51"/>
<dbReference type="SUPFAM" id="SSF56112">
    <property type="entry name" value="Protein kinase-like (PK-like)"/>
    <property type="match status" value="1"/>
</dbReference>
<protein>
    <recommendedName>
        <fullName evidence="1">CHK kinase-like domain-containing protein</fullName>
    </recommendedName>
</protein>
<evidence type="ECO:0000259" key="1">
    <source>
        <dbReference type="SMART" id="SM00587"/>
    </source>
</evidence>
<organism evidence="2 3">
    <name type="scientific">Pristionchus mayeri</name>
    <dbReference type="NCBI Taxonomy" id="1317129"/>
    <lineage>
        <taxon>Eukaryota</taxon>
        <taxon>Metazoa</taxon>
        <taxon>Ecdysozoa</taxon>
        <taxon>Nematoda</taxon>
        <taxon>Chromadorea</taxon>
        <taxon>Rhabditida</taxon>
        <taxon>Rhabditina</taxon>
        <taxon>Diplogasteromorpha</taxon>
        <taxon>Diplogasteroidea</taxon>
        <taxon>Neodiplogasteridae</taxon>
        <taxon>Pristionchus</taxon>
    </lineage>
</organism>
<feature type="domain" description="CHK kinase-like" evidence="1">
    <location>
        <begin position="116"/>
        <end position="294"/>
    </location>
</feature>
<evidence type="ECO:0000313" key="2">
    <source>
        <dbReference type="EMBL" id="GMR62891.1"/>
    </source>
</evidence>